<feature type="transmembrane region" description="Helical" evidence="6">
    <location>
        <begin position="165"/>
        <end position="185"/>
    </location>
</feature>
<protein>
    <submittedName>
        <fullName evidence="8">Cytochrome C assembly family protein</fullName>
    </submittedName>
</protein>
<evidence type="ECO:0000256" key="6">
    <source>
        <dbReference type="SAM" id="Phobius"/>
    </source>
</evidence>
<reference evidence="8 9" key="1">
    <citation type="submission" date="2014-02" db="EMBL/GenBank/DDBJ databases">
        <authorList>
            <person name="Sears C."/>
            <person name="Carroll K."/>
            <person name="Sack B.R."/>
            <person name="Qadri F."/>
            <person name="Myers L.L."/>
            <person name="Chung G.-T."/>
            <person name="Escheverria P."/>
            <person name="Fraser C.M."/>
            <person name="Sadzewicz L."/>
            <person name="Shefchek K.A."/>
            <person name="Tallon L."/>
            <person name="Das S.P."/>
            <person name="Daugherty S."/>
            <person name="Mongodin E.F."/>
        </authorList>
    </citation>
    <scope>NUCLEOTIDE SEQUENCE [LARGE SCALE GENOMIC DNA]</scope>
    <source>
        <strain evidence="8 9">3976T8</strain>
    </source>
</reference>
<dbReference type="GO" id="GO:0017004">
    <property type="term" value="P:cytochrome complex assembly"/>
    <property type="evidence" value="ECO:0007669"/>
    <property type="project" value="UniProtKB-KW"/>
</dbReference>
<organism evidence="8 9">
    <name type="scientific">Bacteroides fragilis str. 3976T8</name>
    <dbReference type="NCBI Taxonomy" id="1339314"/>
    <lineage>
        <taxon>Bacteria</taxon>
        <taxon>Pseudomonadati</taxon>
        <taxon>Bacteroidota</taxon>
        <taxon>Bacteroidia</taxon>
        <taxon>Bacteroidales</taxon>
        <taxon>Bacteroidaceae</taxon>
        <taxon>Bacteroides</taxon>
    </lineage>
</organism>
<keyword evidence="3" id="KW-0201">Cytochrome c-type biogenesis</keyword>
<dbReference type="EMBL" id="JGDS01000051">
    <property type="protein sequence ID" value="EXZ73161.1"/>
    <property type="molecule type" value="Genomic_DNA"/>
</dbReference>
<evidence type="ECO:0000313" key="9">
    <source>
        <dbReference type="Proteomes" id="UP000020938"/>
    </source>
</evidence>
<dbReference type="RefSeq" id="WP_005815924.1">
    <property type="nucleotide sequence ID" value="NZ_JGDS01000051.1"/>
</dbReference>
<dbReference type="Pfam" id="PF01578">
    <property type="entry name" value="Cytochrom_C_asm"/>
    <property type="match status" value="1"/>
</dbReference>
<accession>A0A016E7S7</accession>
<sequence length="261" mass="30382">MITWDNFYLFAVASICLWLTGAIFAFRSSVRSRMAVVLTIAGITCLGIFIAGLWISLQRPPLRTMGETRLWYSFFMGIAGLLTYIRWKYRWILSFSTLLSTVFVIINLLKPEIHDQSLMPALQSIWFIPHVTVYMFSYSVLGCAFIIALCGLVHHKEEYLVTADNLVYSGVAFLSIGMLLGSLWAKEAWGNYWSWDPKETWAVVTWMGYLLYIHLRLRRKFRKKMLYVILIFSFLALQMCWYGVNYLPSAQQSVHLYNRNN</sequence>
<feature type="transmembrane region" description="Helical" evidence="6">
    <location>
        <begin position="35"/>
        <end position="57"/>
    </location>
</feature>
<evidence type="ECO:0000313" key="8">
    <source>
        <dbReference type="EMBL" id="EXZ73161.1"/>
    </source>
</evidence>
<feature type="transmembrane region" description="Helical" evidence="6">
    <location>
        <begin position="69"/>
        <end position="85"/>
    </location>
</feature>
<dbReference type="Proteomes" id="UP000020938">
    <property type="component" value="Unassembled WGS sequence"/>
</dbReference>
<dbReference type="PATRIC" id="fig|1339314.3.peg.2593"/>
<dbReference type="PANTHER" id="PTHR30071">
    <property type="entry name" value="HEME EXPORTER PROTEIN C"/>
    <property type="match status" value="1"/>
</dbReference>
<feature type="transmembrane region" description="Helical" evidence="6">
    <location>
        <begin position="131"/>
        <end position="153"/>
    </location>
</feature>
<feature type="transmembrane region" description="Helical" evidence="6">
    <location>
        <begin position="226"/>
        <end position="244"/>
    </location>
</feature>
<evidence type="ECO:0000256" key="4">
    <source>
        <dbReference type="ARBA" id="ARBA00022989"/>
    </source>
</evidence>
<proteinExistence type="predicted"/>
<feature type="transmembrane region" description="Helical" evidence="6">
    <location>
        <begin position="6"/>
        <end position="26"/>
    </location>
</feature>
<dbReference type="GO" id="GO:0005886">
    <property type="term" value="C:plasma membrane"/>
    <property type="evidence" value="ECO:0007669"/>
    <property type="project" value="TreeGrafter"/>
</dbReference>
<evidence type="ECO:0000259" key="7">
    <source>
        <dbReference type="Pfam" id="PF01578"/>
    </source>
</evidence>
<name>A0A016E7S7_BACFG</name>
<feature type="domain" description="Cytochrome c assembly protein" evidence="7">
    <location>
        <begin position="72"/>
        <end position="247"/>
    </location>
</feature>
<comment type="subcellular location">
    <subcellularLocation>
        <location evidence="1">Membrane</location>
        <topology evidence="1">Multi-pass membrane protein</topology>
    </subcellularLocation>
</comment>
<gene>
    <name evidence="8" type="ORF">M123_2387</name>
</gene>
<comment type="caution">
    <text evidence="8">The sequence shown here is derived from an EMBL/GenBank/DDBJ whole genome shotgun (WGS) entry which is preliminary data.</text>
</comment>
<evidence type="ECO:0000256" key="3">
    <source>
        <dbReference type="ARBA" id="ARBA00022748"/>
    </source>
</evidence>
<keyword evidence="2 6" id="KW-0812">Transmembrane</keyword>
<dbReference type="GO" id="GO:0020037">
    <property type="term" value="F:heme binding"/>
    <property type="evidence" value="ECO:0007669"/>
    <property type="project" value="InterPro"/>
</dbReference>
<evidence type="ECO:0000256" key="1">
    <source>
        <dbReference type="ARBA" id="ARBA00004141"/>
    </source>
</evidence>
<dbReference type="InterPro" id="IPR002541">
    <property type="entry name" value="Cyt_c_assembly"/>
</dbReference>
<dbReference type="InterPro" id="IPR045062">
    <property type="entry name" value="Cyt_c_biogenesis_CcsA/CcmC"/>
</dbReference>
<feature type="transmembrane region" description="Helical" evidence="6">
    <location>
        <begin position="200"/>
        <end position="217"/>
    </location>
</feature>
<keyword evidence="5 6" id="KW-0472">Membrane</keyword>
<dbReference type="AlphaFoldDB" id="A0A016E7S7"/>
<keyword evidence="4 6" id="KW-1133">Transmembrane helix</keyword>
<evidence type="ECO:0000256" key="5">
    <source>
        <dbReference type="ARBA" id="ARBA00023136"/>
    </source>
</evidence>
<dbReference type="PANTHER" id="PTHR30071:SF1">
    <property type="entry name" value="CYTOCHROME B_B6 PROTEIN-RELATED"/>
    <property type="match status" value="1"/>
</dbReference>
<evidence type="ECO:0000256" key="2">
    <source>
        <dbReference type="ARBA" id="ARBA00022692"/>
    </source>
</evidence>